<dbReference type="Pfam" id="PF08242">
    <property type="entry name" value="Methyltransf_12"/>
    <property type="match status" value="1"/>
</dbReference>
<comment type="caution">
    <text evidence="2">The sequence shown here is derived from an EMBL/GenBank/DDBJ whole genome shotgun (WGS) entry which is preliminary data.</text>
</comment>
<dbReference type="CDD" id="cd02440">
    <property type="entry name" value="AdoMet_MTases"/>
    <property type="match status" value="1"/>
</dbReference>
<protein>
    <submittedName>
        <fullName evidence="2">SAM-dependent methyltransferase</fullName>
    </submittedName>
</protein>
<accession>A0A7W4UHL3</accession>
<proteinExistence type="predicted"/>
<gene>
    <name evidence="2" type="ORF">FHR80_003224</name>
</gene>
<dbReference type="AlphaFoldDB" id="A0A7W4UHL3"/>
<dbReference type="RefSeq" id="WP_183297107.1">
    <property type="nucleotide sequence ID" value="NZ_JACHVX010000005.1"/>
</dbReference>
<evidence type="ECO:0000259" key="1">
    <source>
        <dbReference type="Pfam" id="PF08242"/>
    </source>
</evidence>
<dbReference type="EMBL" id="JACHVX010000005">
    <property type="protein sequence ID" value="MBB2924291.1"/>
    <property type="molecule type" value="Genomic_DNA"/>
</dbReference>
<dbReference type="SUPFAM" id="SSF53335">
    <property type="entry name" value="S-adenosyl-L-methionine-dependent methyltransferases"/>
    <property type="match status" value="1"/>
</dbReference>
<dbReference type="GO" id="GO:0008168">
    <property type="term" value="F:methyltransferase activity"/>
    <property type="evidence" value="ECO:0007669"/>
    <property type="project" value="UniProtKB-KW"/>
</dbReference>
<feature type="domain" description="Methyltransferase type 12" evidence="1">
    <location>
        <begin position="61"/>
        <end position="156"/>
    </location>
</feature>
<keyword evidence="2" id="KW-0489">Methyltransferase</keyword>
<name>A0A7W4UHL3_9CELL</name>
<dbReference type="GO" id="GO:0032259">
    <property type="term" value="P:methylation"/>
    <property type="evidence" value="ECO:0007669"/>
    <property type="project" value="UniProtKB-KW"/>
</dbReference>
<keyword evidence="2" id="KW-0808">Transferase</keyword>
<reference evidence="2 3" key="2">
    <citation type="submission" date="2020-08" db="EMBL/GenBank/DDBJ databases">
        <authorList>
            <person name="Partida-Martinez L."/>
            <person name="Huntemann M."/>
            <person name="Clum A."/>
            <person name="Wang J."/>
            <person name="Palaniappan K."/>
            <person name="Ritter S."/>
            <person name="Chen I.-M."/>
            <person name="Stamatis D."/>
            <person name="Reddy T."/>
            <person name="O'Malley R."/>
            <person name="Daum C."/>
            <person name="Shapiro N."/>
            <person name="Ivanova N."/>
            <person name="Kyrpides N."/>
            <person name="Woyke T."/>
        </authorList>
    </citation>
    <scope>NUCLEOTIDE SEQUENCE [LARGE SCALE GENOMIC DNA]</scope>
    <source>
        <strain evidence="2 3">RAS26</strain>
    </source>
</reference>
<dbReference type="InterPro" id="IPR029063">
    <property type="entry name" value="SAM-dependent_MTases_sf"/>
</dbReference>
<evidence type="ECO:0000313" key="2">
    <source>
        <dbReference type="EMBL" id="MBB2924291.1"/>
    </source>
</evidence>
<dbReference type="InterPro" id="IPR013217">
    <property type="entry name" value="Methyltransf_12"/>
</dbReference>
<reference evidence="2 3" key="1">
    <citation type="submission" date="2020-08" db="EMBL/GenBank/DDBJ databases">
        <title>The Agave Microbiome: Exploring the role of microbial communities in plant adaptations to desert environments.</title>
        <authorList>
            <person name="Partida-Martinez L.P."/>
        </authorList>
    </citation>
    <scope>NUCLEOTIDE SEQUENCE [LARGE SCALE GENOMIC DNA]</scope>
    <source>
        <strain evidence="2 3">RAS26</strain>
    </source>
</reference>
<organism evidence="2 3">
    <name type="scientific">Cellulomonas cellasea</name>
    <dbReference type="NCBI Taxonomy" id="43670"/>
    <lineage>
        <taxon>Bacteria</taxon>
        <taxon>Bacillati</taxon>
        <taxon>Actinomycetota</taxon>
        <taxon>Actinomycetes</taxon>
        <taxon>Micrococcales</taxon>
        <taxon>Cellulomonadaceae</taxon>
        <taxon>Cellulomonas</taxon>
    </lineage>
</organism>
<dbReference type="Gene3D" id="3.40.50.150">
    <property type="entry name" value="Vaccinia Virus protein VP39"/>
    <property type="match status" value="1"/>
</dbReference>
<sequence>MGADHVHANMRNWDERVPDHLVAYGAHAFADDPEALGAHVEAELLAPHLPGGSFAGVAMVHLQCHIGVDTISFARRGATAVGTDLSGAAVDAARALAERAGAPGATFVRCANEDAPDVLGREFDVVLTSVGVLTWLSYLGAWARTVARLLRPGGVFLAHDAHPVLSAMEYERDDDLLVVGQPYFATGEPVRFDDGVTYASDARLANAVTYQWTHDLGEILTAVLDAGLRIEAFAEQRTMPWRALPSMVRGDDGWRLPDGVPEIPLMFSLVARRPG</sequence>
<dbReference type="Proteomes" id="UP000518206">
    <property type="component" value="Unassembled WGS sequence"/>
</dbReference>
<evidence type="ECO:0000313" key="3">
    <source>
        <dbReference type="Proteomes" id="UP000518206"/>
    </source>
</evidence>